<organism evidence="1 2">
    <name type="scientific">Salix udensis</name>
    <dbReference type="NCBI Taxonomy" id="889485"/>
    <lineage>
        <taxon>Eukaryota</taxon>
        <taxon>Viridiplantae</taxon>
        <taxon>Streptophyta</taxon>
        <taxon>Embryophyta</taxon>
        <taxon>Tracheophyta</taxon>
        <taxon>Spermatophyta</taxon>
        <taxon>Magnoliopsida</taxon>
        <taxon>eudicotyledons</taxon>
        <taxon>Gunneridae</taxon>
        <taxon>Pentapetalae</taxon>
        <taxon>rosids</taxon>
        <taxon>fabids</taxon>
        <taxon>Malpighiales</taxon>
        <taxon>Salicaceae</taxon>
        <taxon>Saliceae</taxon>
        <taxon>Salix</taxon>
    </lineage>
</organism>
<evidence type="ECO:0000313" key="1">
    <source>
        <dbReference type="EMBL" id="KAJ6409230.1"/>
    </source>
</evidence>
<name>A0AAD6JS29_9ROSI</name>
<dbReference type="AlphaFoldDB" id="A0AAD6JS29"/>
<dbReference type="Proteomes" id="UP001162972">
    <property type="component" value="Chromosome 9"/>
</dbReference>
<evidence type="ECO:0000313" key="2">
    <source>
        <dbReference type="Proteomes" id="UP001162972"/>
    </source>
</evidence>
<keyword evidence="2" id="KW-1185">Reference proteome</keyword>
<dbReference type="EMBL" id="JAPFFJ010000015">
    <property type="protein sequence ID" value="KAJ6409230.1"/>
    <property type="molecule type" value="Genomic_DNA"/>
</dbReference>
<sequence>MGSMDKKIRVNFSGDGAALLRDRISEKLKEFMGDYTDDVLVVRIYIRVYE</sequence>
<gene>
    <name evidence="1" type="ORF">OIU84_008848</name>
</gene>
<proteinExistence type="predicted"/>
<comment type="caution">
    <text evidence="1">The sequence shown here is derived from an EMBL/GenBank/DDBJ whole genome shotgun (WGS) entry which is preliminary data.</text>
</comment>
<accession>A0AAD6JS29</accession>
<protein>
    <submittedName>
        <fullName evidence="1">Uncharacterized protein</fullName>
    </submittedName>
</protein>
<reference evidence="1 2" key="1">
    <citation type="journal article" date="2023" name="Int. J. Mol. Sci.">
        <title>De Novo Assembly and Annotation of 11 Diverse Shrub Willow (Salix) Genomes Reveals Novel Gene Organization in Sex-Linked Regions.</title>
        <authorList>
            <person name="Hyden B."/>
            <person name="Feng K."/>
            <person name="Yates T.B."/>
            <person name="Jawdy S."/>
            <person name="Cereghino C."/>
            <person name="Smart L.B."/>
            <person name="Muchero W."/>
        </authorList>
    </citation>
    <scope>NUCLEOTIDE SEQUENCE [LARGE SCALE GENOMIC DNA]</scope>
    <source>
        <tissue evidence="1">Shoot tip</tissue>
    </source>
</reference>